<comment type="caution">
    <text evidence="2">The sequence shown here is derived from an EMBL/GenBank/DDBJ whole genome shotgun (WGS) entry which is preliminary data.</text>
</comment>
<keyword evidence="2" id="KW-0548">Nucleotidyltransferase</keyword>
<feature type="domain" description="Reverse transcriptase" evidence="1">
    <location>
        <begin position="226"/>
        <end position="444"/>
    </location>
</feature>
<evidence type="ECO:0000259" key="1">
    <source>
        <dbReference type="Pfam" id="PF00078"/>
    </source>
</evidence>
<dbReference type="AlphaFoldDB" id="A0A699HZ53"/>
<keyword evidence="2" id="KW-0695">RNA-directed DNA polymerase</keyword>
<dbReference type="PANTHER" id="PTHR48462:SF1">
    <property type="entry name" value="PROTEIN, PUTATIVE-RELATED"/>
    <property type="match status" value="1"/>
</dbReference>
<accession>A0A699HZ53</accession>
<sequence length="742" mass="81163">MDLHVVSRACHHPDGLVRFSKGSDDMSGYIVGISKPSNKESETKITEGLVFNAEFLDRVFKVPITTIKCTPHGCWLAFTQGKDDDITKLVKSILDGFALGSFGQSGGIFLEEGATGNTNIKQCLRKAVDGHFTTAVKVLSSSDVAPYCDDTIKALDVKHPYKPTSSMPSITFFEPPLVAEIDSVFSCITLFPKGTLCGRDGLRLAGRCPPILAEFVASAPLTALLKPDNEIRPIAVGTIWRRLVSKVAMKGMGKEMLKYLSDFQFGVGVSGGAEAILHSVNRVLSEYHNDGSLAMLIVDCSNAFNLVDRSALLHEVSAKCPSISLWVDFLYGKASRLYIGDTHIWSATEVQQCDPLGPLFFALILHPFLHKIKDSCMLLLHAWYLDDETVIGDSEEVARVLDIIKVSGPGFGLELNIKKTEIFWPSCNGMKLHEGLFPVDIRRPSSGVKLLGGAVSRDAYFISGLAMRRAANAVDLMGLLPRLHASQSELLLLRSCMGIAKLFFDLRTYQPVHMEEAALFFDKGLRGSIENIVVCDGPFFEDLQWQLSSLPIQFGALACLRDMIPSFDVSGFTNKDTVPSKAQYVRFDICRRAGISAKKEAPVNFLTDPTDGRSTLRPADVLVFGWVGGKHACVDLTEVSPFVGLSSRGFTVGQTALKAASSKVTKHEKACIENKHVFIPFAFDTFGFLAPEAVELLSQVQRVMHNNVMTPKSSDVVLKRIGFAIKKGPTVQLVARLPSTTM</sequence>
<dbReference type="Pfam" id="PF00078">
    <property type="entry name" value="RVT_1"/>
    <property type="match status" value="1"/>
</dbReference>
<organism evidence="2">
    <name type="scientific">Tanacetum cinerariifolium</name>
    <name type="common">Dalmatian daisy</name>
    <name type="synonym">Chrysanthemum cinerariifolium</name>
    <dbReference type="NCBI Taxonomy" id="118510"/>
    <lineage>
        <taxon>Eukaryota</taxon>
        <taxon>Viridiplantae</taxon>
        <taxon>Streptophyta</taxon>
        <taxon>Embryophyta</taxon>
        <taxon>Tracheophyta</taxon>
        <taxon>Spermatophyta</taxon>
        <taxon>Magnoliopsida</taxon>
        <taxon>eudicotyledons</taxon>
        <taxon>Gunneridae</taxon>
        <taxon>Pentapetalae</taxon>
        <taxon>asterids</taxon>
        <taxon>campanulids</taxon>
        <taxon>Asterales</taxon>
        <taxon>Asteraceae</taxon>
        <taxon>Asteroideae</taxon>
        <taxon>Anthemideae</taxon>
        <taxon>Anthemidinae</taxon>
        <taxon>Tanacetum</taxon>
    </lineage>
</organism>
<dbReference type="GO" id="GO:0003964">
    <property type="term" value="F:RNA-directed DNA polymerase activity"/>
    <property type="evidence" value="ECO:0007669"/>
    <property type="project" value="UniProtKB-KW"/>
</dbReference>
<gene>
    <name evidence="2" type="ORF">Tci_466283</name>
</gene>
<evidence type="ECO:0000313" key="2">
    <source>
        <dbReference type="EMBL" id="GEY94309.1"/>
    </source>
</evidence>
<reference evidence="2" key="1">
    <citation type="journal article" date="2019" name="Sci. Rep.">
        <title>Draft genome of Tanacetum cinerariifolium, the natural source of mosquito coil.</title>
        <authorList>
            <person name="Yamashiro T."/>
            <person name="Shiraishi A."/>
            <person name="Satake H."/>
            <person name="Nakayama K."/>
        </authorList>
    </citation>
    <scope>NUCLEOTIDE SEQUENCE</scope>
</reference>
<name>A0A699HZ53_TANCI</name>
<dbReference type="InterPro" id="IPR000477">
    <property type="entry name" value="RT_dom"/>
</dbReference>
<keyword evidence="2" id="KW-0808">Transferase</keyword>
<protein>
    <submittedName>
        <fullName evidence="2">Putative reverse transcriptase domain-containing protein</fullName>
    </submittedName>
</protein>
<proteinExistence type="predicted"/>
<dbReference type="EMBL" id="BKCJ010224843">
    <property type="protein sequence ID" value="GEY94309.1"/>
    <property type="molecule type" value="Genomic_DNA"/>
</dbReference>
<dbReference type="PANTHER" id="PTHR48462">
    <property type="entry name" value="PROTEIN, PUTATIVE-RELATED"/>
    <property type="match status" value="1"/>
</dbReference>